<sequence length="160" mass="18442">MNCLSPDSSKEQRNSLELPPDSSEEQRNCLELPPDSSEEQGICLELPPDSSEEPDSTEEVRNWLELPPDVMCLIFEKLGAIEILYSAQSVCSTWRKLSKEPQLWRSVDMRKRRDSLFGDEYIMEKMARESVDRSCGQLVEFSVEHFGTDELLQYMADRTT</sequence>
<evidence type="ECO:0000313" key="4">
    <source>
        <dbReference type="Proteomes" id="UP000195402"/>
    </source>
</evidence>
<dbReference type="PANTHER" id="PTHR38926">
    <property type="entry name" value="F-BOX DOMAIN CONTAINING PROTEIN, EXPRESSED"/>
    <property type="match status" value="1"/>
</dbReference>
<dbReference type="Gene3D" id="1.20.1280.50">
    <property type="match status" value="1"/>
</dbReference>
<dbReference type="InterPro" id="IPR036047">
    <property type="entry name" value="F-box-like_dom_sf"/>
</dbReference>
<dbReference type="InParanoid" id="A0A200QS07"/>
<dbReference type="SUPFAM" id="SSF81383">
    <property type="entry name" value="F-box domain"/>
    <property type="match status" value="1"/>
</dbReference>
<evidence type="ECO:0000313" key="3">
    <source>
        <dbReference type="EMBL" id="OVA13239.1"/>
    </source>
</evidence>
<dbReference type="AlphaFoldDB" id="A0A200QS07"/>
<dbReference type="InterPro" id="IPR001810">
    <property type="entry name" value="F-box_dom"/>
</dbReference>
<gene>
    <name evidence="3" type="ORF">BVC80_753g7</name>
</gene>
<dbReference type="OMA" id="WDEMELA"/>
<reference evidence="3 4" key="1">
    <citation type="journal article" date="2017" name="Mol. Plant">
        <title>The Genome of Medicinal Plant Macleaya cordata Provides New Insights into Benzylisoquinoline Alkaloids Metabolism.</title>
        <authorList>
            <person name="Liu X."/>
            <person name="Liu Y."/>
            <person name="Huang P."/>
            <person name="Ma Y."/>
            <person name="Qing Z."/>
            <person name="Tang Q."/>
            <person name="Cao H."/>
            <person name="Cheng P."/>
            <person name="Zheng Y."/>
            <person name="Yuan Z."/>
            <person name="Zhou Y."/>
            <person name="Liu J."/>
            <person name="Tang Z."/>
            <person name="Zhuo Y."/>
            <person name="Zhang Y."/>
            <person name="Yu L."/>
            <person name="Huang J."/>
            <person name="Yang P."/>
            <person name="Peng Q."/>
            <person name="Zhang J."/>
            <person name="Jiang W."/>
            <person name="Zhang Z."/>
            <person name="Lin K."/>
            <person name="Ro D.K."/>
            <person name="Chen X."/>
            <person name="Xiong X."/>
            <person name="Shang Y."/>
            <person name="Huang S."/>
            <person name="Zeng J."/>
        </authorList>
    </citation>
    <scope>NUCLEOTIDE SEQUENCE [LARGE SCALE GENOMIC DNA]</scope>
    <source>
        <strain evidence="4">cv. BLH2017</strain>
        <tissue evidence="3">Root</tissue>
    </source>
</reference>
<proteinExistence type="predicted"/>
<protein>
    <submittedName>
        <fullName evidence="3">F-box domain</fullName>
    </submittedName>
</protein>
<dbReference type="PANTHER" id="PTHR38926:SF2">
    <property type="entry name" value="F-BOX_LRR-REPEAT PROTEIN 21-RELATED"/>
    <property type="match status" value="1"/>
</dbReference>
<keyword evidence="4" id="KW-1185">Reference proteome</keyword>
<evidence type="ECO:0000256" key="1">
    <source>
        <dbReference type="SAM" id="MobiDB-lite"/>
    </source>
</evidence>
<name>A0A200QS07_MACCD</name>
<evidence type="ECO:0000259" key="2">
    <source>
        <dbReference type="PROSITE" id="PS50181"/>
    </source>
</evidence>
<dbReference type="Pfam" id="PF12937">
    <property type="entry name" value="F-box-like"/>
    <property type="match status" value="1"/>
</dbReference>
<dbReference type="OrthoDB" id="2095648at2759"/>
<feature type="domain" description="F-box" evidence="2">
    <location>
        <begin position="60"/>
        <end position="107"/>
    </location>
</feature>
<dbReference type="CDD" id="cd22164">
    <property type="entry name" value="F-box_AtSKIP19-like"/>
    <property type="match status" value="1"/>
</dbReference>
<comment type="caution">
    <text evidence="3">The sequence shown here is derived from an EMBL/GenBank/DDBJ whole genome shotgun (WGS) entry which is preliminary data.</text>
</comment>
<accession>A0A200QS07</accession>
<dbReference type="EMBL" id="MVGT01001180">
    <property type="protein sequence ID" value="OVA13239.1"/>
    <property type="molecule type" value="Genomic_DNA"/>
</dbReference>
<dbReference type="STRING" id="56857.A0A200QS07"/>
<feature type="region of interest" description="Disordered" evidence="1">
    <location>
        <begin position="1"/>
        <end position="59"/>
    </location>
</feature>
<dbReference type="SMART" id="SM00256">
    <property type="entry name" value="FBOX"/>
    <property type="match status" value="1"/>
</dbReference>
<dbReference type="Proteomes" id="UP000195402">
    <property type="component" value="Unassembled WGS sequence"/>
</dbReference>
<organism evidence="3 4">
    <name type="scientific">Macleaya cordata</name>
    <name type="common">Five-seeded plume-poppy</name>
    <name type="synonym">Bocconia cordata</name>
    <dbReference type="NCBI Taxonomy" id="56857"/>
    <lineage>
        <taxon>Eukaryota</taxon>
        <taxon>Viridiplantae</taxon>
        <taxon>Streptophyta</taxon>
        <taxon>Embryophyta</taxon>
        <taxon>Tracheophyta</taxon>
        <taxon>Spermatophyta</taxon>
        <taxon>Magnoliopsida</taxon>
        <taxon>Ranunculales</taxon>
        <taxon>Papaveraceae</taxon>
        <taxon>Papaveroideae</taxon>
        <taxon>Macleaya</taxon>
    </lineage>
</organism>
<dbReference type="PROSITE" id="PS50181">
    <property type="entry name" value="FBOX"/>
    <property type="match status" value="1"/>
</dbReference>